<dbReference type="GO" id="GO:0008483">
    <property type="term" value="F:transaminase activity"/>
    <property type="evidence" value="ECO:0007669"/>
    <property type="project" value="TreeGrafter"/>
</dbReference>
<keyword evidence="2" id="KW-0663">Pyridoxal phosphate</keyword>
<keyword evidence="5" id="KW-1185">Reference proteome</keyword>
<dbReference type="GO" id="GO:0030170">
    <property type="term" value="F:pyridoxal phosphate binding"/>
    <property type="evidence" value="ECO:0007669"/>
    <property type="project" value="TreeGrafter"/>
</dbReference>
<dbReference type="SUPFAM" id="SSF51735">
    <property type="entry name" value="NAD(P)-binding Rossmann-fold domains"/>
    <property type="match status" value="1"/>
</dbReference>
<dbReference type="EMBL" id="VFPP01000001">
    <property type="protein sequence ID" value="TQM78997.1"/>
    <property type="molecule type" value="Genomic_DNA"/>
</dbReference>
<evidence type="ECO:0000259" key="3">
    <source>
        <dbReference type="Pfam" id="PF01370"/>
    </source>
</evidence>
<reference evidence="4 5" key="1">
    <citation type="submission" date="2019-06" db="EMBL/GenBank/DDBJ databases">
        <title>Sequencing the genomes of 1000 actinobacteria strains.</title>
        <authorList>
            <person name="Klenk H.-P."/>
        </authorList>
    </citation>
    <scope>NUCLEOTIDE SEQUENCE [LARGE SCALE GENOMIC DNA]</scope>
    <source>
        <strain evidence="4 5">DSM 45456</strain>
    </source>
</reference>
<sequence>MVTGAGGYLGSVLLPVLLKAGHEVVAVDKFYFGDHPLNGVIGAPGVEIRRCDVRDVAAADLVGVDTVISLAAISNDPAGDLAPDWTVQVNQDATIRLAELAVEEGVSRFVFASSCSVYGAGGDSLLDESARQRPLTVYASTKQATEQALNALASDKFRVISLRMATLFGVSPRMRLDLVVNRMVSHAVSGRPIQVHGGGQWRPLLHVRDAAAAYLRCVDLPLEDLPLGDAFNVVGENVTVGGLAERVAKQLGGVPLEIREGGPDQRSYRVSQEKFAKLTGFLPATTVERGVEELHRALSAEAVATDDPRYSTVASLKAVVAKPAREGGEQVRRAFLPFALPLIGREEEQEVLDTLRSGWLTTGPKTKRFEAQCAEYLGVRHAIAMNSCTGALHVGLAALGIGPGDEVVTTPVSWPATANVVLHLGATPVFVDVEADTLNIDPDLVEQAITSRTKAILPVHMAGQTCDMDALLAIAERHGLPVVEDAAHAMGATHGDRKVGGLGTAAAFSFYPTKNMTTGEGGLLVTDDDAVAERARVLSLHGISKDAWKRYSPDASLHWELIEPGYKYNMTDVQASLGLHQLRKLDAFREVRARYAARYDEAIADLAALRPLARRGFGTHSHHLYVVALDLDLMTVTRDEFMIALREEGIGTGVHFRSMHLQPYYRDNLGMGPEELPVAADVSERILSLPLYPKMTGQDVEDVVRAVRKVALAYTRTT</sequence>
<dbReference type="AlphaFoldDB" id="A0A543J845"/>
<comment type="caution">
    <text evidence="4">The sequence shown here is derived from an EMBL/GenBank/DDBJ whole genome shotgun (WGS) entry which is preliminary data.</text>
</comment>
<dbReference type="InterPro" id="IPR036291">
    <property type="entry name" value="NAD(P)-bd_dom_sf"/>
</dbReference>
<dbReference type="CDD" id="cd00616">
    <property type="entry name" value="AHBA_syn"/>
    <property type="match status" value="1"/>
</dbReference>
<dbReference type="GO" id="GO:0000271">
    <property type="term" value="P:polysaccharide biosynthetic process"/>
    <property type="evidence" value="ECO:0007669"/>
    <property type="project" value="TreeGrafter"/>
</dbReference>
<organism evidence="4 5">
    <name type="scientific">Saccharothrix saharensis</name>
    <dbReference type="NCBI Taxonomy" id="571190"/>
    <lineage>
        <taxon>Bacteria</taxon>
        <taxon>Bacillati</taxon>
        <taxon>Actinomycetota</taxon>
        <taxon>Actinomycetes</taxon>
        <taxon>Pseudonocardiales</taxon>
        <taxon>Pseudonocardiaceae</taxon>
        <taxon>Saccharothrix</taxon>
    </lineage>
</organism>
<accession>A0A543J845</accession>
<comment type="cofactor">
    <cofactor evidence="1">
        <name>pyridoxal 5'-phosphate</name>
        <dbReference type="ChEBI" id="CHEBI:597326"/>
    </cofactor>
</comment>
<dbReference type="InterPro" id="IPR015421">
    <property type="entry name" value="PyrdxlP-dep_Trfase_major"/>
</dbReference>
<dbReference type="Gene3D" id="3.40.50.720">
    <property type="entry name" value="NAD(P)-binding Rossmann-like Domain"/>
    <property type="match status" value="1"/>
</dbReference>
<dbReference type="Pfam" id="PF01041">
    <property type="entry name" value="DegT_DnrJ_EryC1"/>
    <property type="match status" value="1"/>
</dbReference>
<dbReference type="CDD" id="cd08946">
    <property type="entry name" value="SDR_e"/>
    <property type="match status" value="1"/>
</dbReference>
<dbReference type="SUPFAM" id="SSF53383">
    <property type="entry name" value="PLP-dependent transferases"/>
    <property type="match status" value="1"/>
</dbReference>
<dbReference type="Pfam" id="PF01370">
    <property type="entry name" value="Epimerase"/>
    <property type="match status" value="1"/>
</dbReference>
<dbReference type="InterPro" id="IPR015424">
    <property type="entry name" value="PyrdxlP-dep_Trfase"/>
</dbReference>
<dbReference type="InterPro" id="IPR001509">
    <property type="entry name" value="Epimerase_deHydtase"/>
</dbReference>
<dbReference type="Gene3D" id="3.90.1150.10">
    <property type="entry name" value="Aspartate Aminotransferase, domain 1"/>
    <property type="match status" value="1"/>
</dbReference>
<dbReference type="PANTHER" id="PTHR30244">
    <property type="entry name" value="TRANSAMINASE"/>
    <property type="match status" value="1"/>
</dbReference>
<dbReference type="PANTHER" id="PTHR30244:SF34">
    <property type="entry name" value="DTDP-4-AMINO-4,6-DIDEOXYGALACTOSE TRANSAMINASE"/>
    <property type="match status" value="1"/>
</dbReference>
<comment type="similarity">
    <text evidence="2">Belongs to the DegT/DnrJ/EryC1 family.</text>
</comment>
<gene>
    <name evidence="4" type="ORF">FHX81_1289</name>
</gene>
<dbReference type="InterPro" id="IPR015422">
    <property type="entry name" value="PyrdxlP-dep_Trfase_small"/>
</dbReference>
<evidence type="ECO:0000256" key="2">
    <source>
        <dbReference type="RuleBase" id="RU004508"/>
    </source>
</evidence>
<dbReference type="Proteomes" id="UP000316628">
    <property type="component" value="Unassembled WGS sequence"/>
</dbReference>
<evidence type="ECO:0000256" key="1">
    <source>
        <dbReference type="ARBA" id="ARBA00001933"/>
    </source>
</evidence>
<dbReference type="Gene3D" id="3.40.640.10">
    <property type="entry name" value="Type I PLP-dependent aspartate aminotransferase-like (Major domain)"/>
    <property type="match status" value="1"/>
</dbReference>
<dbReference type="RefSeq" id="WP_170231955.1">
    <property type="nucleotide sequence ID" value="NZ_VFPP01000001.1"/>
</dbReference>
<name>A0A543J845_9PSEU</name>
<proteinExistence type="inferred from homology"/>
<protein>
    <submittedName>
        <fullName evidence="4">dTDP-4-amino-4,6-dideoxygalactose transaminase</fullName>
    </submittedName>
</protein>
<evidence type="ECO:0000313" key="4">
    <source>
        <dbReference type="EMBL" id="TQM78997.1"/>
    </source>
</evidence>
<feature type="domain" description="NAD-dependent epimerase/dehydratase" evidence="3">
    <location>
        <begin position="1"/>
        <end position="221"/>
    </location>
</feature>
<evidence type="ECO:0000313" key="5">
    <source>
        <dbReference type="Proteomes" id="UP000316628"/>
    </source>
</evidence>
<dbReference type="InterPro" id="IPR000653">
    <property type="entry name" value="DegT/StrS_aminotransferase"/>
</dbReference>